<name>A0A4Q7N4T7_9BACT</name>
<gene>
    <name evidence="1" type="ORF">EV199_1919</name>
</gene>
<dbReference type="OrthoDB" id="1425974at2"/>
<dbReference type="AlphaFoldDB" id="A0A4Q7N4T7"/>
<reference evidence="1 2" key="1">
    <citation type="submission" date="2019-02" db="EMBL/GenBank/DDBJ databases">
        <title>Genomic Encyclopedia of Type Strains, Phase IV (KMG-IV): sequencing the most valuable type-strain genomes for metagenomic binning, comparative biology and taxonomic classification.</title>
        <authorList>
            <person name="Goeker M."/>
        </authorList>
    </citation>
    <scope>NUCLEOTIDE SEQUENCE [LARGE SCALE GENOMIC DNA]</scope>
    <source>
        <strain evidence="1 2">DSM 18116</strain>
    </source>
</reference>
<accession>A0A4Q7N4T7</accession>
<proteinExistence type="predicted"/>
<dbReference type="InterPro" id="IPR043733">
    <property type="entry name" value="DUF5677"/>
</dbReference>
<dbReference type="RefSeq" id="WP_130540363.1">
    <property type="nucleotide sequence ID" value="NZ_CP042431.1"/>
</dbReference>
<dbReference type="Proteomes" id="UP000293874">
    <property type="component" value="Unassembled WGS sequence"/>
</dbReference>
<keyword evidence="2" id="KW-1185">Reference proteome</keyword>
<protein>
    <submittedName>
        <fullName evidence="1">Uncharacterized protein</fullName>
    </submittedName>
</protein>
<dbReference type="Pfam" id="PF18928">
    <property type="entry name" value="DUF5677"/>
    <property type="match status" value="1"/>
</dbReference>
<dbReference type="EMBL" id="SGXA01000001">
    <property type="protein sequence ID" value="RZS76042.1"/>
    <property type="molecule type" value="Genomic_DNA"/>
</dbReference>
<evidence type="ECO:0000313" key="2">
    <source>
        <dbReference type="Proteomes" id="UP000293874"/>
    </source>
</evidence>
<comment type="caution">
    <text evidence="1">The sequence shown here is derived from an EMBL/GenBank/DDBJ whole genome shotgun (WGS) entry which is preliminary data.</text>
</comment>
<evidence type="ECO:0000313" key="1">
    <source>
        <dbReference type="EMBL" id="RZS76042.1"/>
    </source>
</evidence>
<sequence>MKFEDKIIAGSFNDLKANLIKIQQQLNEGSSKISISKPDDFLGVTLKNVLNYSSILVNRLLSSLELPIELNAWLTRNLFECYLIAEYITINPEKAKEFVVQKATDEIEIYEGILTLKKYGATEETAKPILDRMEHIRNIVKEHELTESKHWSVGLLATHTGNREEYEAFFKLYSKYVHPSSWLINGKENEYENPTFKAVFLLQGQYYASCILKISSKYEQQHS</sequence>
<organism evidence="1 2">
    <name type="scientific">Pseudobacter ginsenosidimutans</name>
    <dbReference type="NCBI Taxonomy" id="661488"/>
    <lineage>
        <taxon>Bacteria</taxon>
        <taxon>Pseudomonadati</taxon>
        <taxon>Bacteroidota</taxon>
        <taxon>Chitinophagia</taxon>
        <taxon>Chitinophagales</taxon>
        <taxon>Chitinophagaceae</taxon>
        <taxon>Pseudobacter</taxon>
    </lineage>
</organism>